<feature type="compositionally biased region" description="Polar residues" evidence="1">
    <location>
        <begin position="1"/>
        <end position="10"/>
    </location>
</feature>
<organism evidence="2">
    <name type="scientific">Verrucosispora sp. MS100047</name>
    <dbReference type="NCBI Taxonomy" id="1410949"/>
    <lineage>
        <taxon>Bacteria</taxon>
        <taxon>Bacillati</taxon>
        <taxon>Actinomycetota</taxon>
        <taxon>Actinomycetes</taxon>
        <taxon>Micromonosporales</taxon>
        <taxon>Micromonosporaceae</taxon>
        <taxon>Micromonospora</taxon>
    </lineage>
</organism>
<dbReference type="EMBL" id="KF826675">
    <property type="protein sequence ID" value="AIS85688.1"/>
    <property type="molecule type" value="Genomic_DNA"/>
</dbReference>
<evidence type="ECO:0000313" key="2">
    <source>
        <dbReference type="EMBL" id="AIS85688.1"/>
    </source>
</evidence>
<proteinExistence type="predicted"/>
<gene>
    <name evidence="2" type="ORF">VASRM7_448</name>
</gene>
<dbReference type="AlphaFoldDB" id="A0A097CSQ0"/>
<sequence>MVTTPATTVSGAAADRTKKTTEGTPRRPRANASETLLGRCDVTVEDMGAPV</sequence>
<evidence type="ECO:0000256" key="1">
    <source>
        <dbReference type="SAM" id="MobiDB-lite"/>
    </source>
</evidence>
<feature type="region of interest" description="Disordered" evidence="1">
    <location>
        <begin position="1"/>
        <end position="35"/>
    </location>
</feature>
<name>A0A097CSQ0_9ACTN</name>
<reference evidence="2" key="1">
    <citation type="submission" date="2013-11" db="EMBL/GenBank/DDBJ databases">
        <title>New antitubercular compounds from marine-derived Verrucosispora sp. MS100047.</title>
        <authorList>
            <person name="Huang P."/>
            <person name="Xie F."/>
            <person name="Wang Q."/>
            <person name="Wang J."/>
            <person name="Wang Q."/>
            <person name="Abdel-Mageed W.M."/>
            <person name="Liu M."/>
            <person name="Han J."/>
            <person name="Song F."/>
            <person name="Dai H."/>
            <person name="Liu X."/>
            <person name="Zhang L."/>
        </authorList>
    </citation>
    <scope>NUCLEOTIDE SEQUENCE</scope>
    <source>
        <strain evidence="2">MS100047</strain>
    </source>
</reference>
<accession>A0A097CSQ0</accession>
<protein>
    <submittedName>
        <fullName evidence="2">Uncharacterized protein</fullName>
    </submittedName>
</protein>
<feature type="compositionally biased region" description="Basic and acidic residues" evidence="1">
    <location>
        <begin position="15"/>
        <end position="25"/>
    </location>
</feature>